<dbReference type="HOGENOM" id="CLU_1067200_0_0_1"/>
<dbReference type="EMBL" id="FR824144">
    <property type="protein sequence ID" value="CCA20617.1"/>
    <property type="molecule type" value="Genomic_DNA"/>
</dbReference>
<protein>
    <submittedName>
        <fullName evidence="1">Uncharacterized protein AlNc14C99G5967</fullName>
    </submittedName>
</protein>
<proteinExistence type="predicted"/>
<gene>
    <name evidence="1" type="primary">AlNc14C99G5967</name>
    <name evidence="1" type="ORF">ALNC14_067600</name>
</gene>
<evidence type="ECO:0000313" key="1">
    <source>
        <dbReference type="EMBL" id="CCA20617.1"/>
    </source>
</evidence>
<reference evidence="1" key="1">
    <citation type="journal article" date="2011" name="PLoS Biol.">
        <title>Gene gain and loss during evolution of obligate parasitism in the white rust pathogen of Arabidopsis thaliana.</title>
        <authorList>
            <person name="Kemen E."/>
            <person name="Gardiner A."/>
            <person name="Schultz-Larsen T."/>
            <person name="Kemen A.C."/>
            <person name="Balmuth A.L."/>
            <person name="Robert-Seilaniantz A."/>
            <person name="Bailey K."/>
            <person name="Holub E."/>
            <person name="Studholme D.J."/>
            <person name="Maclean D."/>
            <person name="Jones J.D."/>
        </authorList>
    </citation>
    <scope>NUCLEOTIDE SEQUENCE</scope>
</reference>
<name>F0WHA1_9STRA</name>
<dbReference type="AlphaFoldDB" id="F0WHA1"/>
<accession>F0WHA1</accession>
<sequence length="261" mass="29373">MAEFDELRILKVFSRQSGDCLFSHRWKWHADAHEEGLNSLIQSFLQFSREIDGGDLMELRFDQSINSRYSNIMRQNRSNHRNSVAAGRSSFIDALAQSDELSRQSWFNSVSPSPQHSDCSISSMASKNKSSAKLKSMSNASASAPSIQMLSCHDKVVQVILFHDQTDSSREVQLRRFLQQALSQFVFYFADDVIQGHGTSSLPIQPSDPSSSLDDSSKDIEASCAVTASLSDASTCDFRQRYATFRDVIERQLLPQLVQEE</sequence>
<reference evidence="1" key="2">
    <citation type="submission" date="2011-02" db="EMBL/GenBank/DDBJ databases">
        <authorList>
            <person name="MacLean D."/>
        </authorList>
    </citation>
    <scope>NUCLEOTIDE SEQUENCE</scope>
</reference>
<organism evidence="1">
    <name type="scientific">Albugo laibachii Nc14</name>
    <dbReference type="NCBI Taxonomy" id="890382"/>
    <lineage>
        <taxon>Eukaryota</taxon>
        <taxon>Sar</taxon>
        <taxon>Stramenopiles</taxon>
        <taxon>Oomycota</taxon>
        <taxon>Peronosporomycetes</taxon>
        <taxon>Albuginales</taxon>
        <taxon>Albuginaceae</taxon>
        <taxon>Albugo</taxon>
    </lineage>
</organism>